<evidence type="ECO:0000313" key="2">
    <source>
        <dbReference type="EMBL" id="MCF2514346.1"/>
    </source>
</evidence>
<comment type="caution">
    <text evidence="2">The sequence shown here is derived from an EMBL/GenBank/DDBJ whole genome shotgun (WGS) entry which is preliminary data.</text>
</comment>
<dbReference type="Gene3D" id="1.25.40.10">
    <property type="entry name" value="Tetratricopeptide repeat domain"/>
    <property type="match status" value="1"/>
</dbReference>
<evidence type="ECO:0000313" key="3">
    <source>
        <dbReference type="Proteomes" id="UP001139410"/>
    </source>
</evidence>
<dbReference type="PANTHER" id="PTHR45588:SF1">
    <property type="entry name" value="WW DOMAIN-CONTAINING PROTEIN"/>
    <property type="match status" value="1"/>
</dbReference>
<feature type="compositionally biased region" description="Basic and acidic residues" evidence="1">
    <location>
        <begin position="478"/>
        <end position="489"/>
    </location>
</feature>
<dbReference type="PANTHER" id="PTHR45588">
    <property type="entry name" value="TPR DOMAIN-CONTAINING PROTEIN"/>
    <property type="match status" value="1"/>
</dbReference>
<evidence type="ECO:0008006" key="4">
    <source>
        <dbReference type="Google" id="ProtNLM"/>
    </source>
</evidence>
<feature type="region of interest" description="Disordered" evidence="1">
    <location>
        <begin position="468"/>
        <end position="489"/>
    </location>
</feature>
<reference evidence="2" key="1">
    <citation type="submission" date="2022-01" db="EMBL/GenBank/DDBJ databases">
        <authorList>
            <person name="Jo J.-H."/>
            <person name="Im W.-T."/>
        </authorList>
    </citation>
    <scope>NUCLEOTIDE SEQUENCE</scope>
    <source>
        <strain evidence="2">G124</strain>
    </source>
</reference>
<keyword evidence="3" id="KW-1185">Reference proteome</keyword>
<dbReference type="Proteomes" id="UP001139410">
    <property type="component" value="Unassembled WGS sequence"/>
</dbReference>
<name>A0A9X1U4M7_9SPHN</name>
<dbReference type="RefSeq" id="WP_235066815.1">
    <property type="nucleotide sequence ID" value="NZ_JAKFGM010000001.1"/>
</dbReference>
<protein>
    <recommendedName>
        <fullName evidence="4">Tetratricopeptide repeat protein</fullName>
    </recommendedName>
</protein>
<dbReference type="EMBL" id="JAKFGM010000001">
    <property type="protein sequence ID" value="MCF2514346.1"/>
    <property type="molecule type" value="Genomic_DNA"/>
</dbReference>
<dbReference type="InterPro" id="IPR011990">
    <property type="entry name" value="TPR-like_helical_dom_sf"/>
</dbReference>
<gene>
    <name evidence="2" type="ORF">LVY65_04600</name>
</gene>
<accession>A0A9X1U4M7</accession>
<evidence type="ECO:0000256" key="1">
    <source>
        <dbReference type="SAM" id="MobiDB-lite"/>
    </source>
</evidence>
<organism evidence="2 3">
    <name type="scientific">Sphingomonas cremea</name>
    <dbReference type="NCBI Taxonomy" id="2904799"/>
    <lineage>
        <taxon>Bacteria</taxon>
        <taxon>Pseudomonadati</taxon>
        <taxon>Pseudomonadota</taxon>
        <taxon>Alphaproteobacteria</taxon>
        <taxon>Sphingomonadales</taxon>
        <taxon>Sphingomonadaceae</taxon>
        <taxon>Sphingomonas</taxon>
    </lineage>
</organism>
<sequence>MSALGAVPAMAQHLHDAGSAPPAASKLLTSNYARGLYWLHNFEYGNAASAFREAQAADPGDVMAYWGEAMTYNHPLWAFQDPVKARAVLAKLGPTREARSAKARSPREAAWLDAVETLYGDGDKVERDRRYYQKMMAIFVSDPSNVDARSFAALATLGLASEGRDVATYMKAAAMLEEGFELHPDHPGLLHYLIHSYDDPIHAPLGLRAARRYANVAPDAGHAQHMVSHIYLALGNWEAVERTNVQAIKVVNAQRAAEKRPPANCGHYNEWLIYALDQQGKDSRANVQVCRSQALAEVAGGTDKSVLGEDRNAFNSWATIAVRTGVDTGHWPDSHAASGVEAYLLGRFELNYGALIAARNDAAAAEHALAELKRDRVTIDKAMPVERPDDHESAAWLDRAVAQGEAVVALARGDRERGLALLSACADAEGKLPPPFGPPVLAKPSAELLGDELLAMGRKPEAANAYERALSAAPGRRRSLEGLKEATSS</sequence>
<proteinExistence type="predicted"/>
<dbReference type="AlphaFoldDB" id="A0A9X1U4M7"/>
<dbReference type="SUPFAM" id="SSF48452">
    <property type="entry name" value="TPR-like"/>
    <property type="match status" value="1"/>
</dbReference>